<dbReference type="Proteomes" id="UP000660668">
    <property type="component" value="Unassembled WGS sequence"/>
</dbReference>
<proteinExistence type="predicted"/>
<name>A0A930VQD8_9ACTN</name>
<keyword evidence="2" id="KW-1185">Reference proteome</keyword>
<gene>
    <name evidence="1" type="ORF">ISU10_13535</name>
</gene>
<dbReference type="AlphaFoldDB" id="A0A930VQD8"/>
<reference evidence="1" key="1">
    <citation type="submission" date="2020-11" db="EMBL/GenBank/DDBJ databases">
        <title>Nocardioides cynanchi sp. nov., isolated from soil of rhizosphere of Cynanchum wilfordii.</title>
        <authorList>
            <person name="Lee J.-S."/>
            <person name="Suh M.K."/>
            <person name="Kim J.-S."/>
        </authorList>
    </citation>
    <scope>NUCLEOTIDE SEQUENCE</scope>
    <source>
        <strain evidence="1">KCTC 19276</strain>
    </source>
</reference>
<organism evidence="1 2">
    <name type="scientific">Nocardioides agariphilus</name>
    <dbReference type="NCBI Taxonomy" id="433664"/>
    <lineage>
        <taxon>Bacteria</taxon>
        <taxon>Bacillati</taxon>
        <taxon>Actinomycetota</taxon>
        <taxon>Actinomycetes</taxon>
        <taxon>Propionibacteriales</taxon>
        <taxon>Nocardioidaceae</taxon>
        <taxon>Nocardioides</taxon>
    </lineage>
</organism>
<comment type="caution">
    <text evidence="1">The sequence shown here is derived from an EMBL/GenBank/DDBJ whole genome shotgun (WGS) entry which is preliminary data.</text>
</comment>
<accession>A0A930VQD8</accession>
<evidence type="ECO:0008006" key="3">
    <source>
        <dbReference type="Google" id="ProtNLM"/>
    </source>
</evidence>
<dbReference type="EMBL" id="JADKPO010000017">
    <property type="protein sequence ID" value="MBF4768787.1"/>
    <property type="molecule type" value="Genomic_DNA"/>
</dbReference>
<sequence length="83" mass="8892">MNSPAPVVLTVAALHEVGLLARLAAVLNSLPVTSFSYQVQEPRGRVALLVEVGGDPWHHWRAAQLLRRVVGVTNGSVRETVTG</sequence>
<evidence type="ECO:0000313" key="1">
    <source>
        <dbReference type="EMBL" id="MBF4768787.1"/>
    </source>
</evidence>
<evidence type="ECO:0000313" key="2">
    <source>
        <dbReference type="Proteomes" id="UP000660668"/>
    </source>
</evidence>
<protein>
    <recommendedName>
        <fullName evidence="3">ACT domain-containing protein</fullName>
    </recommendedName>
</protein>
<dbReference type="RefSeq" id="WP_194696940.1">
    <property type="nucleotide sequence ID" value="NZ_JADKPO010000017.1"/>
</dbReference>